<evidence type="ECO:0000259" key="3">
    <source>
        <dbReference type="Pfam" id="PF05043"/>
    </source>
</evidence>
<feature type="domain" description="Mga helix-turn-helix" evidence="3">
    <location>
        <begin position="75"/>
        <end position="159"/>
    </location>
</feature>
<dbReference type="RefSeq" id="WP_127978219.1">
    <property type="nucleotide sequence ID" value="NZ_JAEMPA010000372.1"/>
</dbReference>
<organism evidence="4 5">
    <name type="scientific">Enterococcus avium</name>
    <name type="common">Streptococcus avium</name>
    <dbReference type="NCBI Taxonomy" id="33945"/>
    <lineage>
        <taxon>Bacteria</taxon>
        <taxon>Bacillati</taxon>
        <taxon>Bacillota</taxon>
        <taxon>Bacilli</taxon>
        <taxon>Lactobacillales</taxon>
        <taxon>Enterococcaceae</taxon>
        <taxon>Enterococcus</taxon>
    </lineage>
</organism>
<sequence length="507" mass="60054">MDFRSVLGTSNKRRLALLERLYYRREGWSSDQLLSELNCSLPILLNDIELINDEYPSFQITKTKGIYRLNVGKRVSLGNLYANILNTSPEFQIIEELLYEECENITALAKKLYLSSSNTQRYLKKLEKILSLAGMELCYRPLRVEGNEGEIRNFYYRFYSEKQNAFESSMPKLPTKHYHIIGEYVEEFVRVNQIHEKYVFQKRLIYNFYISIWRVKNGHSYPKGELRTEGLFLPMDIEYKKLRQAVREGLDLELTPEMVREGLWLIFSDSIVFSFQHRELAMTDNANYQQLFMRHYELVEEYNEMLGYRLEKQSRIDLATVLSNDFYMYDPQGQYVCLLWRNRTMFLSEASKMYSRGVEKITNLVKRFVAKYEIYQEEDFVRNYVYLLITMEERCMEWLANQEPLLKVLLLSDLTPTEESFLAKQISDTIYGNFIINHFENLSGGIAQLHYELKNYDCLITTGSAEGLPNDYPVVVIDPFLTSQSTRWIQEMISKLEEKRNLATMIE</sequence>
<evidence type="ECO:0000313" key="4">
    <source>
        <dbReference type="EMBL" id="RVU93907.1"/>
    </source>
</evidence>
<dbReference type="AlphaFoldDB" id="A0A437UJR8"/>
<dbReference type="Proteomes" id="UP000288388">
    <property type="component" value="Unassembled WGS sequence"/>
</dbReference>
<dbReference type="InterPro" id="IPR007737">
    <property type="entry name" value="Mga_HTH"/>
</dbReference>
<name>A0A437UJR8_ENTAV</name>
<reference evidence="4 5" key="1">
    <citation type="submission" date="2018-12" db="EMBL/GenBank/DDBJ databases">
        <title>A novel vanA-carrying plasmid in a clinical isolate of Enterococcus avium.</title>
        <authorList>
            <person name="Bernasconi O.J."/>
            <person name="Luzzaro F."/>
            <person name="Endimiani A."/>
        </authorList>
    </citation>
    <scope>NUCLEOTIDE SEQUENCE [LARGE SCALE GENOMIC DNA]</scope>
    <source>
        <strain evidence="4 5">LC0559/18</strain>
    </source>
</reference>
<keyword evidence="2" id="KW-0804">Transcription</keyword>
<dbReference type="Pfam" id="PF05043">
    <property type="entry name" value="Mga"/>
    <property type="match status" value="1"/>
</dbReference>
<dbReference type="PANTHER" id="PTHR30185">
    <property type="entry name" value="CRYPTIC BETA-GLUCOSIDE BGL OPERON ANTITERMINATOR"/>
    <property type="match status" value="1"/>
</dbReference>
<accession>A0A437UJR8</accession>
<gene>
    <name evidence="4" type="ORF">EK398_02985</name>
</gene>
<evidence type="ECO:0000256" key="2">
    <source>
        <dbReference type="ARBA" id="ARBA00023163"/>
    </source>
</evidence>
<dbReference type="EMBL" id="RYZS01000001">
    <property type="protein sequence ID" value="RVU93907.1"/>
    <property type="molecule type" value="Genomic_DNA"/>
</dbReference>
<keyword evidence="1" id="KW-0805">Transcription regulation</keyword>
<comment type="caution">
    <text evidence="4">The sequence shown here is derived from an EMBL/GenBank/DDBJ whole genome shotgun (WGS) entry which is preliminary data.</text>
</comment>
<evidence type="ECO:0000256" key="1">
    <source>
        <dbReference type="ARBA" id="ARBA00023015"/>
    </source>
</evidence>
<dbReference type="InterPro" id="IPR050661">
    <property type="entry name" value="BglG_antiterminators"/>
</dbReference>
<proteinExistence type="predicted"/>
<dbReference type="PANTHER" id="PTHR30185:SF18">
    <property type="entry name" value="TRANSCRIPTIONAL REGULATOR MTLR"/>
    <property type="match status" value="1"/>
</dbReference>
<evidence type="ECO:0000313" key="5">
    <source>
        <dbReference type="Proteomes" id="UP000288388"/>
    </source>
</evidence>
<protein>
    <recommendedName>
        <fullName evidence="3">Mga helix-turn-helix domain-containing protein</fullName>
    </recommendedName>
</protein>